<proteinExistence type="predicted"/>
<feature type="non-terminal residue" evidence="2">
    <location>
        <position position="1"/>
    </location>
</feature>
<comment type="caution">
    <text evidence="2">The sequence shown here is derived from an EMBL/GenBank/DDBJ whole genome shotgun (WGS) entry which is preliminary data.</text>
</comment>
<evidence type="ECO:0000313" key="3">
    <source>
        <dbReference type="Proteomes" id="UP000663852"/>
    </source>
</evidence>
<gene>
    <name evidence="2" type="ORF">EDS130_LOCUS46496</name>
</gene>
<feature type="non-terminal residue" evidence="2">
    <location>
        <position position="111"/>
    </location>
</feature>
<evidence type="ECO:0000256" key="1">
    <source>
        <dbReference type="SAM" id="MobiDB-lite"/>
    </source>
</evidence>
<reference evidence="2" key="1">
    <citation type="submission" date="2021-02" db="EMBL/GenBank/DDBJ databases">
        <authorList>
            <person name="Nowell W R."/>
        </authorList>
    </citation>
    <scope>NUCLEOTIDE SEQUENCE</scope>
</reference>
<dbReference type="EMBL" id="CAJNOJ010002407">
    <property type="protein sequence ID" value="CAF1559540.1"/>
    <property type="molecule type" value="Genomic_DNA"/>
</dbReference>
<protein>
    <submittedName>
        <fullName evidence="2">Uncharacterized protein</fullName>
    </submittedName>
</protein>
<organism evidence="2 3">
    <name type="scientific">Adineta ricciae</name>
    <name type="common">Rotifer</name>
    <dbReference type="NCBI Taxonomy" id="249248"/>
    <lineage>
        <taxon>Eukaryota</taxon>
        <taxon>Metazoa</taxon>
        <taxon>Spiralia</taxon>
        <taxon>Gnathifera</taxon>
        <taxon>Rotifera</taxon>
        <taxon>Eurotatoria</taxon>
        <taxon>Bdelloidea</taxon>
        <taxon>Adinetida</taxon>
        <taxon>Adinetidae</taxon>
        <taxon>Adineta</taxon>
    </lineage>
</organism>
<accession>A0A815XMZ9</accession>
<name>A0A815XMZ9_ADIRI</name>
<dbReference type="Proteomes" id="UP000663852">
    <property type="component" value="Unassembled WGS sequence"/>
</dbReference>
<evidence type="ECO:0000313" key="2">
    <source>
        <dbReference type="EMBL" id="CAF1559540.1"/>
    </source>
</evidence>
<feature type="region of interest" description="Disordered" evidence="1">
    <location>
        <begin position="24"/>
        <end position="68"/>
    </location>
</feature>
<sequence>NDLLNVEITDTLQTQQEEQALLEHLSSSTSADERQLHQHRQEEAKEEYQQRKEEQQKHKQSLANSLSIHNQNVELSNIPEEKNSFSSLYALSDPIVEHNDNDNQSHLFTST</sequence>
<dbReference type="AlphaFoldDB" id="A0A815XMZ9"/>
<feature type="compositionally biased region" description="Basic and acidic residues" evidence="1">
    <location>
        <begin position="31"/>
        <end position="57"/>
    </location>
</feature>